<gene>
    <name evidence="1" type="ORF">H0B56_03320</name>
</gene>
<evidence type="ECO:0000313" key="1">
    <source>
        <dbReference type="EMBL" id="MBA0124565.1"/>
    </source>
</evidence>
<comment type="caution">
    <text evidence="1">The sequence shown here is derived from an EMBL/GenBank/DDBJ whole genome shotgun (WGS) entry which is preliminary data.</text>
</comment>
<reference evidence="1 2" key="1">
    <citation type="submission" date="2020-07" db="EMBL/GenBank/DDBJ databases">
        <title>Genome of Haloechinothrix sp.</title>
        <authorList>
            <person name="Tang S.-K."/>
            <person name="Yang L."/>
            <person name="Zhu W.-Y."/>
        </authorList>
    </citation>
    <scope>NUCLEOTIDE SEQUENCE [LARGE SCALE GENOMIC DNA]</scope>
    <source>
        <strain evidence="1 2">YIM 98757</strain>
    </source>
</reference>
<dbReference type="RefSeq" id="WP_180891415.1">
    <property type="nucleotide sequence ID" value="NZ_JACCKD010000001.1"/>
</dbReference>
<proteinExistence type="predicted"/>
<keyword evidence="2" id="KW-1185">Reference proteome</keyword>
<dbReference type="AlphaFoldDB" id="A0A838A6L6"/>
<organism evidence="1 2">
    <name type="scientific">Haloechinothrix aidingensis</name>
    <dbReference type="NCBI Taxonomy" id="2752311"/>
    <lineage>
        <taxon>Bacteria</taxon>
        <taxon>Bacillati</taxon>
        <taxon>Actinomycetota</taxon>
        <taxon>Actinomycetes</taxon>
        <taxon>Pseudonocardiales</taxon>
        <taxon>Pseudonocardiaceae</taxon>
        <taxon>Haloechinothrix</taxon>
    </lineage>
</organism>
<accession>A0A838A6L6</accession>
<dbReference type="EMBL" id="JACCKD010000001">
    <property type="protein sequence ID" value="MBA0124565.1"/>
    <property type="molecule type" value="Genomic_DNA"/>
</dbReference>
<dbReference type="Proteomes" id="UP000582974">
    <property type="component" value="Unassembled WGS sequence"/>
</dbReference>
<sequence length="102" mass="10944">MADMHIDTDSVSSVAGQVEKIADAMPEALSGAVDEVDAVMSGNGWSDLAGELRRGLSDFVESYDLLTRQVTGFGEDLRACVASWNETESAHAEVFARYGEDL</sequence>
<protein>
    <submittedName>
        <fullName evidence="1">Uncharacterized protein</fullName>
    </submittedName>
</protein>
<name>A0A838A6L6_9PSEU</name>
<evidence type="ECO:0000313" key="2">
    <source>
        <dbReference type="Proteomes" id="UP000582974"/>
    </source>
</evidence>